<name>A0A3S2UYI4_9BURK</name>
<evidence type="ECO:0000313" key="2">
    <source>
        <dbReference type="Proteomes" id="UP000288587"/>
    </source>
</evidence>
<evidence type="ECO:0000313" key="1">
    <source>
        <dbReference type="EMBL" id="RVT88270.1"/>
    </source>
</evidence>
<gene>
    <name evidence="1" type="ORF">EOD73_04540</name>
</gene>
<dbReference type="EMBL" id="SACM01000001">
    <property type="protein sequence ID" value="RVT88270.1"/>
    <property type="molecule type" value="Genomic_DNA"/>
</dbReference>
<sequence length="84" mass="9341">MKFQEVDSGDYRIYAGAIERGVGSLFQAAVVVTKQQSSGKRVEVFRDDQVGGGYLWSCPKEALRFAIQRGHDVVMCRTGLSQRV</sequence>
<dbReference type="AlphaFoldDB" id="A0A3S2UYI4"/>
<proteinExistence type="predicted"/>
<dbReference type="RefSeq" id="WP_127681277.1">
    <property type="nucleotide sequence ID" value="NZ_SACM01000001.1"/>
</dbReference>
<dbReference type="OrthoDB" id="9153999at2"/>
<reference evidence="1 2" key="1">
    <citation type="submission" date="2019-01" db="EMBL/GenBank/DDBJ databases">
        <authorList>
            <person name="Chen W.-M."/>
        </authorList>
    </citation>
    <scope>NUCLEOTIDE SEQUENCE [LARGE SCALE GENOMIC DNA]</scope>
    <source>
        <strain evidence="1 2">CCP-18</strain>
    </source>
</reference>
<accession>A0A3S2UYI4</accession>
<comment type="caution">
    <text evidence="1">The sequence shown here is derived from an EMBL/GenBank/DDBJ whole genome shotgun (WGS) entry which is preliminary data.</text>
</comment>
<dbReference type="Proteomes" id="UP000288587">
    <property type="component" value="Unassembled WGS sequence"/>
</dbReference>
<protein>
    <submittedName>
        <fullName evidence="1">Uncharacterized protein</fullName>
    </submittedName>
</protein>
<organism evidence="1 2">
    <name type="scientific">Inhella crocodyli</name>
    <dbReference type="NCBI Taxonomy" id="2499851"/>
    <lineage>
        <taxon>Bacteria</taxon>
        <taxon>Pseudomonadati</taxon>
        <taxon>Pseudomonadota</taxon>
        <taxon>Betaproteobacteria</taxon>
        <taxon>Burkholderiales</taxon>
        <taxon>Sphaerotilaceae</taxon>
        <taxon>Inhella</taxon>
    </lineage>
</organism>
<keyword evidence="2" id="KW-1185">Reference proteome</keyword>